<feature type="region of interest" description="Disordered" evidence="6">
    <location>
        <begin position="295"/>
        <end position="393"/>
    </location>
</feature>
<comment type="caution">
    <text evidence="9">The sequence shown here is derived from an EMBL/GenBank/DDBJ whole genome shotgun (WGS) entry which is preliminary data.</text>
</comment>
<comment type="subcellular location">
    <subcellularLocation>
        <location evidence="1">Membrane</location>
        <topology evidence="1">Multi-pass membrane protein</topology>
    </subcellularLocation>
</comment>
<feature type="transmembrane region" description="Helical" evidence="7">
    <location>
        <begin position="140"/>
        <end position="162"/>
    </location>
</feature>
<feature type="transmembrane region" description="Helical" evidence="7">
    <location>
        <begin position="20"/>
        <end position="40"/>
    </location>
</feature>
<feature type="transmembrane region" description="Helical" evidence="7">
    <location>
        <begin position="194"/>
        <end position="212"/>
    </location>
</feature>
<evidence type="ECO:0000256" key="2">
    <source>
        <dbReference type="ARBA" id="ARBA00022692"/>
    </source>
</evidence>
<dbReference type="InterPro" id="IPR052337">
    <property type="entry name" value="SAT4-like"/>
</dbReference>
<gene>
    <name evidence="9" type="ORF">B0H65DRAFT_525512</name>
</gene>
<keyword evidence="3 7" id="KW-1133">Transmembrane helix</keyword>
<feature type="compositionally biased region" description="Acidic residues" evidence="6">
    <location>
        <begin position="342"/>
        <end position="356"/>
    </location>
</feature>
<name>A0AAE0JG66_9PEZI</name>
<evidence type="ECO:0000256" key="6">
    <source>
        <dbReference type="SAM" id="MobiDB-lite"/>
    </source>
</evidence>
<dbReference type="EMBL" id="JAUEPP010000004">
    <property type="protein sequence ID" value="KAK3345525.1"/>
    <property type="molecule type" value="Genomic_DNA"/>
</dbReference>
<keyword evidence="10" id="KW-1185">Reference proteome</keyword>
<organism evidence="9 10">
    <name type="scientific">Neurospora tetraspora</name>
    <dbReference type="NCBI Taxonomy" id="94610"/>
    <lineage>
        <taxon>Eukaryota</taxon>
        <taxon>Fungi</taxon>
        <taxon>Dikarya</taxon>
        <taxon>Ascomycota</taxon>
        <taxon>Pezizomycotina</taxon>
        <taxon>Sordariomycetes</taxon>
        <taxon>Sordariomycetidae</taxon>
        <taxon>Sordariales</taxon>
        <taxon>Sordariaceae</taxon>
        <taxon>Neurospora</taxon>
    </lineage>
</organism>
<dbReference type="PANTHER" id="PTHR33048:SF92">
    <property type="entry name" value="INTEGRAL MEMBRANE PROTEIN"/>
    <property type="match status" value="1"/>
</dbReference>
<keyword evidence="4 7" id="KW-0472">Membrane</keyword>
<evidence type="ECO:0000256" key="5">
    <source>
        <dbReference type="ARBA" id="ARBA00038359"/>
    </source>
</evidence>
<proteinExistence type="inferred from homology"/>
<evidence type="ECO:0000256" key="4">
    <source>
        <dbReference type="ARBA" id="ARBA00023136"/>
    </source>
</evidence>
<comment type="similarity">
    <text evidence="5">Belongs to the SAT4 family.</text>
</comment>
<dbReference type="InterPro" id="IPR049326">
    <property type="entry name" value="Rhodopsin_dom_fungi"/>
</dbReference>
<dbReference type="GeneID" id="87865988"/>
<protein>
    <recommendedName>
        <fullName evidence="8">Rhodopsin domain-containing protein</fullName>
    </recommendedName>
</protein>
<evidence type="ECO:0000313" key="10">
    <source>
        <dbReference type="Proteomes" id="UP001278500"/>
    </source>
</evidence>
<evidence type="ECO:0000313" key="9">
    <source>
        <dbReference type="EMBL" id="KAK3345525.1"/>
    </source>
</evidence>
<feature type="transmembrane region" description="Helical" evidence="7">
    <location>
        <begin position="256"/>
        <end position="281"/>
    </location>
</feature>
<feature type="compositionally biased region" description="Gly residues" evidence="6">
    <location>
        <begin position="312"/>
        <end position="328"/>
    </location>
</feature>
<accession>A0AAE0JG66</accession>
<evidence type="ECO:0000256" key="3">
    <source>
        <dbReference type="ARBA" id="ARBA00022989"/>
    </source>
</evidence>
<dbReference type="GO" id="GO:0016020">
    <property type="term" value="C:membrane"/>
    <property type="evidence" value="ECO:0007669"/>
    <property type="project" value="UniProtKB-SubCell"/>
</dbReference>
<dbReference type="PANTHER" id="PTHR33048">
    <property type="entry name" value="PTH11-LIKE INTEGRAL MEMBRANE PROTEIN (AFU_ORTHOLOGUE AFUA_5G11245)"/>
    <property type="match status" value="1"/>
</dbReference>
<keyword evidence="2 7" id="KW-0812">Transmembrane</keyword>
<feature type="domain" description="Rhodopsin" evidence="8">
    <location>
        <begin position="37"/>
        <end position="287"/>
    </location>
</feature>
<dbReference type="RefSeq" id="XP_062682138.1">
    <property type="nucleotide sequence ID" value="XM_062828834.1"/>
</dbReference>
<feature type="transmembrane region" description="Helical" evidence="7">
    <location>
        <begin position="108"/>
        <end position="128"/>
    </location>
</feature>
<reference evidence="9" key="1">
    <citation type="journal article" date="2023" name="Mol. Phylogenet. Evol.">
        <title>Genome-scale phylogeny and comparative genomics of the fungal order Sordariales.</title>
        <authorList>
            <person name="Hensen N."/>
            <person name="Bonometti L."/>
            <person name="Westerberg I."/>
            <person name="Brannstrom I.O."/>
            <person name="Guillou S."/>
            <person name="Cros-Aarteil S."/>
            <person name="Calhoun S."/>
            <person name="Haridas S."/>
            <person name="Kuo A."/>
            <person name="Mondo S."/>
            <person name="Pangilinan J."/>
            <person name="Riley R."/>
            <person name="LaButti K."/>
            <person name="Andreopoulos B."/>
            <person name="Lipzen A."/>
            <person name="Chen C."/>
            <person name="Yan M."/>
            <person name="Daum C."/>
            <person name="Ng V."/>
            <person name="Clum A."/>
            <person name="Steindorff A."/>
            <person name="Ohm R.A."/>
            <person name="Martin F."/>
            <person name="Silar P."/>
            <person name="Natvig D.O."/>
            <person name="Lalanne C."/>
            <person name="Gautier V."/>
            <person name="Ament-Velasquez S.L."/>
            <person name="Kruys A."/>
            <person name="Hutchinson M.I."/>
            <person name="Powell A.J."/>
            <person name="Barry K."/>
            <person name="Miller A.N."/>
            <person name="Grigoriev I.V."/>
            <person name="Debuchy R."/>
            <person name="Gladieux P."/>
            <person name="Hiltunen Thoren M."/>
            <person name="Johannesson H."/>
        </authorList>
    </citation>
    <scope>NUCLEOTIDE SEQUENCE</scope>
    <source>
        <strain evidence="9">CBS 560.94</strain>
    </source>
</reference>
<sequence>MDPQPTSKPPPRGKSAVPLMYGSFITYQLLALVFICLRFYCKRMVRAKWYYLEDFMLMGSWILELVYISLALWLTGYGYAVPIMDILAKDPNYLNTKLPTLLRWSPPVLFFGVWSTALCKISFGLTLLRLVENVEIWQTVALWFLLVTTTVFTLVMSVIMFFQCMFSGFASPIVSQGVCIGAKVVYHYTTFQCVYQAFIDFALAAAPTIVIWRTNIGNKRQRLIIISAMSLGFIAGAIGIAKTVVNAKVQENGDTYGIGVVLVLSQAEVSAAIIAACVPFCRPLVRKFAASKEQHGDEEAGSGSPEPAEGRGTIGGGGGRGRGGGGGNRKMPGESLLRSEGECDVEGEGESGDDDAVAGLDGDGDRGGESGSREGNGGSDKKQGVVFVHAANR</sequence>
<evidence type="ECO:0000256" key="7">
    <source>
        <dbReference type="SAM" id="Phobius"/>
    </source>
</evidence>
<reference evidence="9" key="2">
    <citation type="submission" date="2023-06" db="EMBL/GenBank/DDBJ databases">
        <authorList>
            <consortium name="Lawrence Berkeley National Laboratory"/>
            <person name="Haridas S."/>
            <person name="Hensen N."/>
            <person name="Bonometti L."/>
            <person name="Westerberg I."/>
            <person name="Brannstrom I.O."/>
            <person name="Guillou S."/>
            <person name="Cros-Aarteil S."/>
            <person name="Calhoun S."/>
            <person name="Kuo A."/>
            <person name="Mondo S."/>
            <person name="Pangilinan J."/>
            <person name="Riley R."/>
            <person name="Labutti K."/>
            <person name="Andreopoulos B."/>
            <person name="Lipzen A."/>
            <person name="Chen C."/>
            <person name="Yanf M."/>
            <person name="Daum C."/>
            <person name="Ng V."/>
            <person name="Clum A."/>
            <person name="Steindorff A."/>
            <person name="Ohm R."/>
            <person name="Martin F."/>
            <person name="Silar P."/>
            <person name="Natvig D."/>
            <person name="Lalanne C."/>
            <person name="Gautier V."/>
            <person name="Ament-Velasquez S.L."/>
            <person name="Kruys A."/>
            <person name="Hutchinson M.I."/>
            <person name="Powell A.J."/>
            <person name="Barry K."/>
            <person name="Miller A.N."/>
            <person name="Grigoriev I.V."/>
            <person name="Debuchy R."/>
            <person name="Gladieux P."/>
            <person name="Thoren M.H."/>
            <person name="Johannesson H."/>
        </authorList>
    </citation>
    <scope>NUCLEOTIDE SEQUENCE</scope>
    <source>
        <strain evidence="9">CBS 560.94</strain>
    </source>
</reference>
<feature type="compositionally biased region" description="Basic and acidic residues" evidence="6">
    <location>
        <begin position="363"/>
        <end position="372"/>
    </location>
</feature>
<feature type="transmembrane region" description="Helical" evidence="7">
    <location>
        <begin position="61"/>
        <end position="88"/>
    </location>
</feature>
<dbReference type="Proteomes" id="UP001278500">
    <property type="component" value="Unassembled WGS sequence"/>
</dbReference>
<evidence type="ECO:0000259" key="8">
    <source>
        <dbReference type="Pfam" id="PF20684"/>
    </source>
</evidence>
<dbReference type="Pfam" id="PF20684">
    <property type="entry name" value="Fung_rhodopsin"/>
    <property type="match status" value="1"/>
</dbReference>
<evidence type="ECO:0000256" key="1">
    <source>
        <dbReference type="ARBA" id="ARBA00004141"/>
    </source>
</evidence>
<dbReference type="AlphaFoldDB" id="A0AAE0JG66"/>
<feature type="transmembrane region" description="Helical" evidence="7">
    <location>
        <begin position="224"/>
        <end position="244"/>
    </location>
</feature>